<accession>A0AAV7RQN7</accession>
<sequence>MRAGKRGQVKNESKSPVQPASTNHFCVCVIIAAAGMSPWLSCAFQHNTGGEGNPIYHAKKAVAAASLCRVCSAHAM</sequence>
<name>A0AAV7RQN7_PLEWA</name>
<dbReference type="AlphaFoldDB" id="A0AAV7RQN7"/>
<comment type="caution">
    <text evidence="2">The sequence shown here is derived from an EMBL/GenBank/DDBJ whole genome shotgun (WGS) entry which is preliminary data.</text>
</comment>
<keyword evidence="3" id="KW-1185">Reference proteome</keyword>
<feature type="region of interest" description="Disordered" evidence="1">
    <location>
        <begin position="1"/>
        <end position="20"/>
    </location>
</feature>
<reference evidence="2" key="1">
    <citation type="journal article" date="2022" name="bioRxiv">
        <title>Sequencing and chromosome-scale assembly of the giantPleurodeles waltlgenome.</title>
        <authorList>
            <person name="Brown T."/>
            <person name="Elewa A."/>
            <person name="Iarovenko S."/>
            <person name="Subramanian E."/>
            <person name="Araus A.J."/>
            <person name="Petzold A."/>
            <person name="Susuki M."/>
            <person name="Suzuki K.-i.T."/>
            <person name="Hayashi T."/>
            <person name="Toyoda A."/>
            <person name="Oliveira C."/>
            <person name="Osipova E."/>
            <person name="Leigh N.D."/>
            <person name="Simon A."/>
            <person name="Yun M.H."/>
        </authorList>
    </citation>
    <scope>NUCLEOTIDE SEQUENCE</scope>
    <source>
        <strain evidence="2">20211129_DDA</strain>
        <tissue evidence="2">Liver</tissue>
    </source>
</reference>
<evidence type="ECO:0000313" key="3">
    <source>
        <dbReference type="Proteomes" id="UP001066276"/>
    </source>
</evidence>
<dbReference type="EMBL" id="JANPWB010000009">
    <property type="protein sequence ID" value="KAJ1155136.1"/>
    <property type="molecule type" value="Genomic_DNA"/>
</dbReference>
<proteinExistence type="predicted"/>
<protein>
    <submittedName>
        <fullName evidence="2">Uncharacterized protein</fullName>
    </submittedName>
</protein>
<evidence type="ECO:0000313" key="2">
    <source>
        <dbReference type="EMBL" id="KAJ1155136.1"/>
    </source>
</evidence>
<evidence type="ECO:0000256" key="1">
    <source>
        <dbReference type="SAM" id="MobiDB-lite"/>
    </source>
</evidence>
<dbReference type="Proteomes" id="UP001066276">
    <property type="component" value="Chromosome 5"/>
</dbReference>
<organism evidence="2 3">
    <name type="scientific">Pleurodeles waltl</name>
    <name type="common">Iberian ribbed newt</name>
    <dbReference type="NCBI Taxonomy" id="8319"/>
    <lineage>
        <taxon>Eukaryota</taxon>
        <taxon>Metazoa</taxon>
        <taxon>Chordata</taxon>
        <taxon>Craniata</taxon>
        <taxon>Vertebrata</taxon>
        <taxon>Euteleostomi</taxon>
        <taxon>Amphibia</taxon>
        <taxon>Batrachia</taxon>
        <taxon>Caudata</taxon>
        <taxon>Salamandroidea</taxon>
        <taxon>Salamandridae</taxon>
        <taxon>Pleurodelinae</taxon>
        <taxon>Pleurodeles</taxon>
    </lineage>
</organism>
<gene>
    <name evidence="2" type="ORF">NDU88_007871</name>
</gene>